<evidence type="ECO:0000256" key="5">
    <source>
        <dbReference type="ARBA" id="ARBA00022824"/>
    </source>
</evidence>
<keyword evidence="7 9" id="KW-0472">Membrane</keyword>
<organism evidence="11 12">
    <name type="scientific">Strigomonas culicis</name>
    <dbReference type="NCBI Taxonomy" id="28005"/>
    <lineage>
        <taxon>Eukaryota</taxon>
        <taxon>Discoba</taxon>
        <taxon>Euglenozoa</taxon>
        <taxon>Kinetoplastea</taxon>
        <taxon>Metakinetoplastina</taxon>
        <taxon>Trypanosomatida</taxon>
        <taxon>Trypanosomatidae</taxon>
        <taxon>Strigomonadinae</taxon>
        <taxon>Strigomonas</taxon>
    </lineage>
</organism>
<dbReference type="EMBL" id="ATMH01003236">
    <property type="protein sequence ID" value="EPY31789.1"/>
    <property type="molecule type" value="Genomic_DNA"/>
</dbReference>
<feature type="transmembrane region" description="Helical" evidence="9">
    <location>
        <begin position="303"/>
        <end position="321"/>
    </location>
</feature>
<evidence type="ECO:0000256" key="8">
    <source>
        <dbReference type="ARBA" id="ARBA00023180"/>
    </source>
</evidence>
<dbReference type="AlphaFoldDB" id="S9USL3"/>
<dbReference type="EMBL" id="ATMH01007893">
    <property type="protein sequence ID" value="EPY23065.1"/>
    <property type="molecule type" value="Genomic_DNA"/>
</dbReference>
<keyword evidence="8" id="KW-0325">Glycoprotein</keyword>
<comment type="subcellular location">
    <subcellularLocation>
        <location evidence="1">Endoplasmic reticulum membrane</location>
        <topology evidence="1">Single-pass membrane protein</topology>
    </subcellularLocation>
</comment>
<dbReference type="InterPro" id="IPR016574">
    <property type="entry name" value="Nicalin"/>
</dbReference>
<keyword evidence="12" id="KW-1185">Reference proteome</keyword>
<evidence type="ECO:0000256" key="3">
    <source>
        <dbReference type="ARBA" id="ARBA00022692"/>
    </source>
</evidence>
<dbReference type="GO" id="GO:0005789">
    <property type="term" value="C:endoplasmic reticulum membrane"/>
    <property type="evidence" value="ECO:0007669"/>
    <property type="project" value="UniProtKB-SubCell"/>
</dbReference>
<protein>
    <recommendedName>
        <fullName evidence="13">Nicalin</fullName>
    </recommendedName>
</protein>
<dbReference type="GO" id="GO:0009966">
    <property type="term" value="P:regulation of signal transduction"/>
    <property type="evidence" value="ECO:0007669"/>
    <property type="project" value="InterPro"/>
</dbReference>
<evidence type="ECO:0000256" key="7">
    <source>
        <dbReference type="ARBA" id="ARBA00023136"/>
    </source>
</evidence>
<proteinExistence type="inferred from homology"/>
<comment type="similarity">
    <text evidence="2">Belongs to the nicastrin family.</text>
</comment>
<evidence type="ECO:0000256" key="1">
    <source>
        <dbReference type="ARBA" id="ARBA00004389"/>
    </source>
</evidence>
<sequence>MGLAPATHTTGGASGAVAAAELYRRLLDTAAGDEALRPFVASLLVGTTARVNYAGTSAWLAERTEDELNSYRMVVCLDELLGSHEAGTEPVLYMHVQDSFVKRADGKKLIEVAKATAAAAGVELKVQSAKTNFQHYDLRFEHEVFANRQVPAATFSAHRAHQVEQVFRDSRPPLTAANVALLAQRIAFVHQFILALVDVPAEAAAAAAAKTWTGSPAFLQGLLTYAAQTPRSPLARGGAPLARFMEALEVQLKQAGRSVRQVAHVSASTKLATASIRLPGIQFYGPYEQELKVFTSKPFLQEFMYSIAIVVAVLLFCFRELGLAGLKEALMPTEEQE</sequence>
<keyword evidence="4" id="KW-0732">Signal</keyword>
<evidence type="ECO:0000313" key="11">
    <source>
        <dbReference type="EMBL" id="EPY31789.1"/>
    </source>
</evidence>
<keyword evidence="5" id="KW-0256">Endoplasmic reticulum</keyword>
<reference evidence="11 12" key="1">
    <citation type="journal article" date="2013" name="PLoS ONE">
        <title>Predicting the Proteins of Angomonas deanei, Strigomonas culicis and Their Respective Endosymbionts Reveals New Aspects of the Trypanosomatidae Family.</title>
        <authorList>
            <person name="Motta M.C."/>
            <person name="Martins A.C."/>
            <person name="de Souza S.S."/>
            <person name="Catta-Preta C.M."/>
            <person name="Silva R."/>
            <person name="Klein C.C."/>
            <person name="de Almeida L.G."/>
            <person name="de Lima Cunha O."/>
            <person name="Ciapina L.P."/>
            <person name="Brocchi M."/>
            <person name="Colabardini A.C."/>
            <person name="de Araujo Lima B."/>
            <person name="Machado C.R."/>
            <person name="de Almeida Soares C.M."/>
            <person name="Probst C.M."/>
            <person name="de Menezes C.B."/>
            <person name="Thompson C.E."/>
            <person name="Bartholomeu D.C."/>
            <person name="Gradia D.F."/>
            <person name="Pavoni D.P."/>
            <person name="Grisard E.C."/>
            <person name="Fantinatti-Garboggini F."/>
            <person name="Marchini F.K."/>
            <person name="Rodrigues-Luiz G.F."/>
            <person name="Wagner G."/>
            <person name="Goldman G.H."/>
            <person name="Fietto J.L."/>
            <person name="Elias M.C."/>
            <person name="Goldman M.H."/>
            <person name="Sagot M.F."/>
            <person name="Pereira M."/>
            <person name="Stoco P.H."/>
            <person name="de Mendonca-Neto R.P."/>
            <person name="Teixeira S.M."/>
            <person name="Maciel T.E."/>
            <person name="de Oliveira Mendes T.A."/>
            <person name="Urmenyi T.P."/>
            <person name="de Souza W."/>
            <person name="Schenkman S."/>
            <person name="de Vasconcelos A.T."/>
        </authorList>
    </citation>
    <scope>NUCLEOTIDE SEQUENCE [LARGE SCALE GENOMIC DNA]</scope>
</reference>
<evidence type="ECO:0000313" key="12">
    <source>
        <dbReference type="Proteomes" id="UP000015354"/>
    </source>
</evidence>
<evidence type="ECO:0000256" key="2">
    <source>
        <dbReference type="ARBA" id="ARBA00007717"/>
    </source>
</evidence>
<evidence type="ECO:0008006" key="13">
    <source>
        <dbReference type="Google" id="ProtNLM"/>
    </source>
</evidence>
<evidence type="ECO:0000256" key="9">
    <source>
        <dbReference type="SAM" id="Phobius"/>
    </source>
</evidence>
<reference evidence="11" key="2">
    <citation type="submission" date="2013-03" db="EMBL/GenBank/DDBJ databases">
        <authorList>
            <person name="Motta M.C.M."/>
            <person name="Martins A.C.A."/>
            <person name="Preta C.M.C.C."/>
            <person name="Silva R."/>
            <person name="de Souza S.S."/>
            <person name="Klein C.C."/>
            <person name="de Almeida L.G.P."/>
            <person name="Cunha O.L."/>
            <person name="Colabardini A.C."/>
            <person name="Lima B.A."/>
            <person name="Machado C.R."/>
            <person name="Soares C.M.A."/>
            <person name="de Menezes C.B.A."/>
            <person name="Bartolomeu D.C."/>
            <person name="Grisard E.C."/>
            <person name="Fantinatti-Garboggini F."/>
            <person name="Rodrigues-Luiz G.F."/>
            <person name="Wagner G."/>
            <person name="Goldman G.H."/>
            <person name="Fietto J.L.R."/>
            <person name="Ciapina L.P."/>
            <person name="Brocchi M."/>
            <person name="Elias M.C."/>
            <person name="Goldman M.H.S."/>
            <person name="Sagot M.-F."/>
            <person name="Pereira M."/>
            <person name="Stoco P.H."/>
            <person name="Teixeira S.M.R."/>
            <person name="de Mendonca-Neto R.P."/>
            <person name="Maciel T.E.F."/>
            <person name="Mendes T.A.O."/>
            <person name="Urmenyi T.P."/>
            <person name="Teixeira M.M.G."/>
            <person name="de Camargo E.F.P."/>
            <person name="de Sousa W."/>
            <person name="Schenkman S."/>
            <person name="de Vasconcelos A.T.R."/>
        </authorList>
    </citation>
    <scope>NUCLEOTIDE SEQUENCE</scope>
</reference>
<evidence type="ECO:0000256" key="6">
    <source>
        <dbReference type="ARBA" id="ARBA00022989"/>
    </source>
</evidence>
<dbReference type="Proteomes" id="UP000015354">
    <property type="component" value="Unassembled WGS sequence"/>
</dbReference>
<evidence type="ECO:0000256" key="4">
    <source>
        <dbReference type="ARBA" id="ARBA00022729"/>
    </source>
</evidence>
<comment type="caution">
    <text evidence="11">The sequence shown here is derived from an EMBL/GenBank/DDBJ whole genome shotgun (WGS) entry which is preliminary data.</text>
</comment>
<dbReference type="OrthoDB" id="5913609at2759"/>
<keyword evidence="3 9" id="KW-0812">Transmembrane</keyword>
<gene>
    <name evidence="11" type="ORF">STCU_03236</name>
    <name evidence="10" type="ORF">STCU_07893</name>
</gene>
<keyword evidence="6 9" id="KW-1133">Transmembrane helix</keyword>
<evidence type="ECO:0000313" key="10">
    <source>
        <dbReference type="EMBL" id="EPY23065.1"/>
    </source>
</evidence>
<dbReference type="PANTHER" id="PTHR31826">
    <property type="entry name" value="NICALIN"/>
    <property type="match status" value="1"/>
</dbReference>
<name>S9USL3_9TRYP</name>
<accession>S9USL3</accession>